<accession>A0A9Q3CV60</accession>
<sequence length="116" mass="13735">MIHTLEDMIRKFCAYGLDLKDFYAFTHYCCTIIPHIELSYKTYIHTSTGKTPAMLEKGWKTKLEVDTLRKELVDIQPDSSSFKLWLDEVRHNENQRMTDAFGYAKQKWDKSHKAQN</sequence>
<keyword evidence="2" id="KW-1185">Reference proteome</keyword>
<protein>
    <submittedName>
        <fullName evidence="1">Uncharacterized protein</fullName>
    </submittedName>
</protein>
<dbReference type="GO" id="GO:0003676">
    <property type="term" value="F:nucleic acid binding"/>
    <property type="evidence" value="ECO:0007669"/>
    <property type="project" value="InterPro"/>
</dbReference>
<proteinExistence type="predicted"/>
<evidence type="ECO:0000313" key="1">
    <source>
        <dbReference type="EMBL" id="MBW0491434.1"/>
    </source>
</evidence>
<organism evidence="1 2">
    <name type="scientific">Austropuccinia psidii MF-1</name>
    <dbReference type="NCBI Taxonomy" id="1389203"/>
    <lineage>
        <taxon>Eukaryota</taxon>
        <taxon>Fungi</taxon>
        <taxon>Dikarya</taxon>
        <taxon>Basidiomycota</taxon>
        <taxon>Pucciniomycotina</taxon>
        <taxon>Pucciniomycetes</taxon>
        <taxon>Pucciniales</taxon>
        <taxon>Sphaerophragmiaceae</taxon>
        <taxon>Austropuccinia</taxon>
    </lineage>
</organism>
<gene>
    <name evidence="1" type="ORF">O181_031149</name>
</gene>
<dbReference type="Proteomes" id="UP000765509">
    <property type="component" value="Unassembled WGS sequence"/>
</dbReference>
<dbReference type="EMBL" id="AVOT02011081">
    <property type="protein sequence ID" value="MBW0491434.1"/>
    <property type="molecule type" value="Genomic_DNA"/>
</dbReference>
<name>A0A9Q3CV60_9BASI</name>
<dbReference type="InterPro" id="IPR036397">
    <property type="entry name" value="RNaseH_sf"/>
</dbReference>
<reference evidence="1" key="1">
    <citation type="submission" date="2021-03" db="EMBL/GenBank/DDBJ databases">
        <title>Draft genome sequence of rust myrtle Austropuccinia psidii MF-1, a brazilian biotype.</title>
        <authorList>
            <person name="Quecine M.C."/>
            <person name="Pachon D.M.R."/>
            <person name="Bonatelli M.L."/>
            <person name="Correr F.H."/>
            <person name="Franceschini L.M."/>
            <person name="Leite T.F."/>
            <person name="Margarido G.R.A."/>
            <person name="Almeida C.A."/>
            <person name="Ferrarezi J.A."/>
            <person name="Labate C.A."/>
        </authorList>
    </citation>
    <scope>NUCLEOTIDE SEQUENCE</scope>
    <source>
        <strain evidence="1">MF-1</strain>
    </source>
</reference>
<dbReference type="AlphaFoldDB" id="A0A9Q3CV60"/>
<comment type="caution">
    <text evidence="1">The sequence shown here is derived from an EMBL/GenBank/DDBJ whole genome shotgun (WGS) entry which is preliminary data.</text>
</comment>
<evidence type="ECO:0000313" key="2">
    <source>
        <dbReference type="Proteomes" id="UP000765509"/>
    </source>
</evidence>
<dbReference type="Gene3D" id="3.30.420.10">
    <property type="entry name" value="Ribonuclease H-like superfamily/Ribonuclease H"/>
    <property type="match status" value="1"/>
</dbReference>